<evidence type="ECO:0000256" key="1">
    <source>
        <dbReference type="ARBA" id="ARBA00022737"/>
    </source>
</evidence>
<dbReference type="Pfam" id="PF00271">
    <property type="entry name" value="Helicase_C"/>
    <property type="match status" value="1"/>
</dbReference>
<feature type="domain" description="Helicase C-terminal" evidence="8">
    <location>
        <begin position="206"/>
        <end position="398"/>
    </location>
</feature>
<dbReference type="InterPro" id="IPR005034">
    <property type="entry name" value="Dicer_dimerisation"/>
</dbReference>
<dbReference type="InterPro" id="IPR036389">
    <property type="entry name" value="RNase_III_sf"/>
</dbReference>
<dbReference type="PROSITE" id="PS50142">
    <property type="entry name" value="RNASE_3_2"/>
    <property type="match status" value="2"/>
</dbReference>
<keyword evidence="11" id="KW-1185">Reference proteome</keyword>
<name>A0ABR1KAQ0_9AGAR</name>
<dbReference type="Gene3D" id="1.10.1520.10">
    <property type="entry name" value="Ribonuclease III domain"/>
    <property type="match status" value="2"/>
</dbReference>
<dbReference type="PROSITE" id="PS00517">
    <property type="entry name" value="RNASE_3_1"/>
    <property type="match status" value="1"/>
</dbReference>
<dbReference type="InterPro" id="IPR038248">
    <property type="entry name" value="Dicer_dimer_sf"/>
</dbReference>
<dbReference type="EMBL" id="JBANRG010000001">
    <property type="protein sequence ID" value="KAK7472561.1"/>
    <property type="molecule type" value="Genomic_DNA"/>
</dbReference>
<keyword evidence="3" id="KW-0378">Hydrolase</keyword>
<dbReference type="PANTHER" id="PTHR14950:SF37">
    <property type="entry name" value="ENDORIBONUCLEASE DICER"/>
    <property type="match status" value="1"/>
</dbReference>
<keyword evidence="2" id="KW-0547">Nucleotide-binding</keyword>
<evidence type="ECO:0000256" key="5">
    <source>
        <dbReference type="ARBA" id="ARBA00022840"/>
    </source>
</evidence>
<dbReference type="PROSITE" id="PS51327">
    <property type="entry name" value="DICER_DSRBF"/>
    <property type="match status" value="1"/>
</dbReference>
<reference evidence="10 11" key="1">
    <citation type="submission" date="2024-01" db="EMBL/GenBank/DDBJ databases">
        <title>A draft genome for the cacao thread blight pathogen Marasmiellus scandens.</title>
        <authorList>
            <person name="Baruah I.K."/>
            <person name="Leung J."/>
            <person name="Bukari Y."/>
            <person name="Amoako-Attah I."/>
            <person name="Meinhardt L.W."/>
            <person name="Bailey B.A."/>
            <person name="Cohen S.P."/>
        </authorList>
    </citation>
    <scope>NUCLEOTIDE SEQUENCE [LARGE SCALE GENOMIC DNA]</scope>
    <source>
        <strain evidence="10 11">GH-19</strain>
    </source>
</reference>
<evidence type="ECO:0000259" key="8">
    <source>
        <dbReference type="PROSITE" id="PS51194"/>
    </source>
</evidence>
<dbReference type="InterPro" id="IPR027417">
    <property type="entry name" value="P-loop_NTPase"/>
</dbReference>
<evidence type="ECO:0000259" key="9">
    <source>
        <dbReference type="PROSITE" id="PS51327"/>
    </source>
</evidence>
<dbReference type="Proteomes" id="UP001498398">
    <property type="component" value="Unassembled WGS sequence"/>
</dbReference>
<dbReference type="CDD" id="cd00593">
    <property type="entry name" value="RIBOc"/>
    <property type="match status" value="2"/>
</dbReference>
<feature type="domain" description="RNase III" evidence="7">
    <location>
        <begin position="790"/>
        <end position="927"/>
    </location>
</feature>
<feature type="domain" description="RNase III" evidence="7">
    <location>
        <begin position="963"/>
        <end position="1113"/>
    </location>
</feature>
<gene>
    <name evidence="10" type="primary">dcl1_2</name>
    <name evidence="10" type="ORF">VKT23_000676</name>
</gene>
<dbReference type="Pfam" id="PF03368">
    <property type="entry name" value="Dicer_dimer"/>
    <property type="match status" value="1"/>
</dbReference>
<protein>
    <submittedName>
        <fullName evidence="10">Dicer-like protein 1</fullName>
    </submittedName>
</protein>
<accession>A0ABR1KAQ0</accession>
<comment type="caution">
    <text evidence="10">The sequence shown here is derived from an EMBL/GenBank/DDBJ whole genome shotgun (WGS) entry which is preliminary data.</text>
</comment>
<dbReference type="PANTHER" id="PTHR14950">
    <property type="entry name" value="DICER-RELATED"/>
    <property type="match status" value="1"/>
</dbReference>
<dbReference type="Gene3D" id="3.40.50.300">
    <property type="entry name" value="P-loop containing nucleotide triphosphate hydrolases"/>
    <property type="match status" value="2"/>
</dbReference>
<evidence type="ECO:0000256" key="4">
    <source>
        <dbReference type="ARBA" id="ARBA00022806"/>
    </source>
</evidence>
<dbReference type="SUPFAM" id="SSF54768">
    <property type="entry name" value="dsRNA-binding domain-like"/>
    <property type="match status" value="1"/>
</dbReference>
<evidence type="ECO:0000313" key="10">
    <source>
        <dbReference type="EMBL" id="KAK7472561.1"/>
    </source>
</evidence>
<sequence>MREYNRLRPEVRPKVFGMTASPIWNPKDASASLATLEANLDSKVVGVRENIDELVQHSPKPQEITEVLSQVIEQYPPPPEQYDFPSPTLWESIRVFHPATTLLMDIAWPDVERRYHVTLQNLGPYCASFYLYMEMMHVIKQVNDSQKSHVEAAPDLVVPRPHEAQKLPPDWDVFVDVVRDFEPYFSSLEDLSIEIPLKWCSPKVRSLASVLLAYQSPNFQCIIFVEQRQVAACLASTLPRIQVLKDYLKCGYLVGQTGNDDRASKMMQLVNSNGALEQFRQGSINVLIATSVAEEGLDFPVRIISDLIKHVLKSYCKACDLVIRFDPLQHLVGYIQSRGRAREKVSKYIVMVQANDMTYLSRYQAFSTAEPKLQDLYQIDTSEPIVEEEIAEEDEEVDPEDLENRERYVVPSTNAFVNYDNAIALLGHLCALLPHDSYTALPVPVFTGDFQSTLRLPASLPLPPNDLVYTGLLKSTKKEAKRAAAFMAVKRLHQLDVFDDYLFPVNRKSDGTVDIDGKELLDVSSIPPMMDIWVRDPWVIRERLWIHPIYADGSLLAGIVTGTLLPPVQTNIGGVNLETHRGRPLALDEGLCQRRIMSEYTIRCLWYRVTAVELAGPPSAFLVPVTSDCLPDFPAMERLLSNPFGINSWIGINETHYNRIMVRNRNQHGRTLLLRKIRDDITPMSVIPESPQGETYYEYLTKRWSRKKWDPALPTDGPMIEVSRLARTQTSAYPLGMENLSAQQQDGSDSSEVRIIPLKCCGWTDIPEAMIRAFGFLPPLMHRLSDIYRVHQAKLELGFPPIHDDLVVQALTIPSVAASYNNQRLETLGDAVLEICTTVHLFNKFPHRHEGQLSILRKNCVCNNFLLSRALEIGLDRFVISEQQSIRIWPHVISSDSPLRLAKRSYPRRSLQDCMEATIGAAFVTGGIPMALHVGVSLGMSFGGSLPWCLRYSREDAFVPQVFSRLQEDLGYTFRNGHLLREAITHPSFTSSDETSSSNYQRLEFLGDAVLNLAVVHYLYNKFPAATSAQLALPRTKAVCSAALAYVAVKRLAVHKIMLVNSVDLSIAIDQYVPHFEQASAESVVNTGWRFDPPKALSDVFEGIIGAVLIDSGYDYERTACVVEEVMKDVLSILSPSVPLDPISSLSEWLAASGCRQHFAFKPEARNNRTGEQVHLHNVLISGPIFSTSTSIAKNVAAERALNVLQDTDHEHSLKNICDCVEADTLLRSRSDEMGTSDPIESEDERDEEAVINLLLETHKVGE</sequence>
<dbReference type="Gene3D" id="3.30.160.380">
    <property type="entry name" value="Dicer dimerisation domain"/>
    <property type="match status" value="1"/>
</dbReference>
<evidence type="ECO:0000313" key="11">
    <source>
        <dbReference type="Proteomes" id="UP001498398"/>
    </source>
</evidence>
<keyword evidence="4" id="KW-0347">Helicase</keyword>
<dbReference type="SUPFAM" id="SSF52540">
    <property type="entry name" value="P-loop containing nucleoside triphosphate hydrolases"/>
    <property type="match status" value="1"/>
</dbReference>
<dbReference type="PROSITE" id="PS51194">
    <property type="entry name" value="HELICASE_CTER"/>
    <property type="match status" value="1"/>
</dbReference>
<dbReference type="SUPFAM" id="SSF69065">
    <property type="entry name" value="RNase III domain-like"/>
    <property type="match status" value="2"/>
</dbReference>
<dbReference type="InterPro" id="IPR000999">
    <property type="entry name" value="RNase_III_dom"/>
</dbReference>
<dbReference type="SMART" id="SM00535">
    <property type="entry name" value="RIBOc"/>
    <property type="match status" value="2"/>
</dbReference>
<evidence type="ECO:0000256" key="3">
    <source>
        <dbReference type="ARBA" id="ARBA00022801"/>
    </source>
</evidence>
<evidence type="ECO:0000256" key="6">
    <source>
        <dbReference type="PROSITE-ProRule" id="PRU00657"/>
    </source>
</evidence>
<keyword evidence="5" id="KW-0067">ATP-binding</keyword>
<evidence type="ECO:0000256" key="2">
    <source>
        <dbReference type="ARBA" id="ARBA00022741"/>
    </source>
</evidence>
<dbReference type="InterPro" id="IPR001650">
    <property type="entry name" value="Helicase_C-like"/>
</dbReference>
<keyword evidence="1" id="KW-0677">Repeat</keyword>
<evidence type="ECO:0000259" key="7">
    <source>
        <dbReference type="PROSITE" id="PS50142"/>
    </source>
</evidence>
<dbReference type="Pfam" id="PF00636">
    <property type="entry name" value="Ribonuclease_3"/>
    <property type="match status" value="2"/>
</dbReference>
<proteinExistence type="predicted"/>
<feature type="domain" description="Dicer dsRNA-binding fold" evidence="9">
    <location>
        <begin position="422"/>
        <end position="512"/>
    </location>
</feature>
<organism evidence="10 11">
    <name type="scientific">Marasmiellus scandens</name>
    <dbReference type="NCBI Taxonomy" id="2682957"/>
    <lineage>
        <taxon>Eukaryota</taxon>
        <taxon>Fungi</taxon>
        <taxon>Dikarya</taxon>
        <taxon>Basidiomycota</taxon>
        <taxon>Agaricomycotina</taxon>
        <taxon>Agaricomycetes</taxon>
        <taxon>Agaricomycetidae</taxon>
        <taxon>Agaricales</taxon>
        <taxon>Marasmiineae</taxon>
        <taxon>Omphalotaceae</taxon>
        <taxon>Marasmiellus</taxon>
    </lineage>
</organism>
<keyword evidence="6" id="KW-0694">RNA-binding</keyword>